<dbReference type="PROSITE" id="PS51257">
    <property type="entry name" value="PROKAR_LIPOPROTEIN"/>
    <property type="match status" value="1"/>
</dbReference>
<dbReference type="PANTHER" id="PTHR43649">
    <property type="entry name" value="ARABINOSE-BINDING PROTEIN-RELATED"/>
    <property type="match status" value="1"/>
</dbReference>
<sequence length="420" mass="45335">MKRTRSRYLRMGGAVATIASLAVVAAGCSNSASDPDSPIVWEMWGGQESDIKNSEDQLRIAQEENPDLKVDLSMSPYDGYFTKLTAGMSSQQLSCILTMNGQNMADYHEAFSPLSKEDLAVAGIDESEFTANSFDLMRVDGELYGIPWDVAAMLVYVNEDALAQAGQTVPALDWTFDDFDALATSMTGGDIYPFAVDTGDLQWQTLPIARAGTQPVTEDYTLDLTNPDYLASAEWYASLVDTGAAAPVPSAAESVWGSDQFTSQRAAMVVEGTWNALNFLNNDAGFETVFLPVPAGPEGSLAILLGSGYGISSTCENREAALKVLGSLVGEAAQDSIAESGRSLPARLSSQEIYYESIPEPARTEIRAAFEASFAGAQNWRTAPDWQQMVSALQPELISVFNGQKTMTSLLEQMQDRFGE</sequence>
<dbReference type="PANTHER" id="PTHR43649:SF12">
    <property type="entry name" value="DIACETYLCHITOBIOSE BINDING PROTEIN DASA"/>
    <property type="match status" value="1"/>
</dbReference>
<dbReference type="Pfam" id="PF01547">
    <property type="entry name" value="SBP_bac_1"/>
    <property type="match status" value="1"/>
</dbReference>
<dbReference type="EMBL" id="CP038266">
    <property type="protein sequence ID" value="QBR90164.1"/>
    <property type="molecule type" value="Genomic_DNA"/>
</dbReference>
<keyword evidence="1" id="KW-0732">Signal</keyword>
<feature type="signal peptide" evidence="1">
    <location>
        <begin position="1"/>
        <end position="25"/>
    </location>
</feature>
<organism evidence="2 3">
    <name type="scientific">Microbacterium wangchenii</name>
    <dbReference type="NCBI Taxonomy" id="2541726"/>
    <lineage>
        <taxon>Bacteria</taxon>
        <taxon>Bacillati</taxon>
        <taxon>Actinomycetota</taxon>
        <taxon>Actinomycetes</taxon>
        <taxon>Micrococcales</taxon>
        <taxon>Microbacteriaceae</taxon>
        <taxon>Microbacterium</taxon>
    </lineage>
</organism>
<protein>
    <submittedName>
        <fullName evidence="2">Extracellular solute-binding protein</fullName>
    </submittedName>
</protein>
<dbReference type="InterPro" id="IPR006059">
    <property type="entry name" value="SBP"/>
</dbReference>
<dbReference type="InterPro" id="IPR050490">
    <property type="entry name" value="Bact_solute-bd_prot1"/>
</dbReference>
<dbReference type="Proteomes" id="UP000295748">
    <property type="component" value="Chromosome"/>
</dbReference>
<accession>A0ABX5SVJ0</accession>
<dbReference type="RefSeq" id="WP_135069586.1">
    <property type="nucleotide sequence ID" value="NZ_CP038266.1"/>
</dbReference>
<evidence type="ECO:0000313" key="2">
    <source>
        <dbReference type="EMBL" id="QBR90164.1"/>
    </source>
</evidence>
<name>A0ABX5SVJ0_9MICO</name>
<gene>
    <name evidence="2" type="ORF">E4K62_16645</name>
</gene>
<reference evidence="2 3" key="1">
    <citation type="submission" date="2019-03" db="EMBL/GenBank/DDBJ databases">
        <authorList>
            <person name="Dong K."/>
        </authorList>
    </citation>
    <scope>NUCLEOTIDE SEQUENCE [LARGE SCALE GENOMIC DNA]</scope>
    <source>
        <strain evidence="3">dk512</strain>
    </source>
</reference>
<keyword evidence="3" id="KW-1185">Reference proteome</keyword>
<dbReference type="SUPFAM" id="SSF53850">
    <property type="entry name" value="Periplasmic binding protein-like II"/>
    <property type="match status" value="1"/>
</dbReference>
<evidence type="ECO:0000256" key="1">
    <source>
        <dbReference type="SAM" id="SignalP"/>
    </source>
</evidence>
<feature type="chain" id="PRO_5045225883" evidence="1">
    <location>
        <begin position="26"/>
        <end position="420"/>
    </location>
</feature>
<dbReference type="Gene3D" id="3.40.190.10">
    <property type="entry name" value="Periplasmic binding protein-like II"/>
    <property type="match status" value="1"/>
</dbReference>
<evidence type="ECO:0000313" key="3">
    <source>
        <dbReference type="Proteomes" id="UP000295748"/>
    </source>
</evidence>
<proteinExistence type="predicted"/>